<name>A0A934W775_9BURK</name>
<evidence type="ECO:0000313" key="1">
    <source>
        <dbReference type="EMBL" id="MBK4736045.1"/>
    </source>
</evidence>
<accession>A0A934W775</accession>
<proteinExistence type="predicted"/>
<reference evidence="1" key="1">
    <citation type="submission" date="2021-01" db="EMBL/GenBank/DDBJ databases">
        <title>Genome sequence of strain Noviherbaspirillum sp. DKR-6.</title>
        <authorList>
            <person name="Chaudhary D.K."/>
        </authorList>
    </citation>
    <scope>NUCLEOTIDE SEQUENCE</scope>
    <source>
        <strain evidence="1">DKR-6</strain>
    </source>
</reference>
<dbReference type="InterPro" id="IPR022283">
    <property type="entry name" value="PRTRC_protein-F"/>
</dbReference>
<keyword evidence="2" id="KW-1185">Reference proteome</keyword>
<gene>
    <name evidence="1" type="ORF">JJB74_15595</name>
</gene>
<evidence type="ECO:0000313" key="2">
    <source>
        <dbReference type="Proteomes" id="UP000622890"/>
    </source>
</evidence>
<sequence length="363" mass="40801">MQTAIADRPSGQLGFQLPSLHIDIPVRTVLIEPAFQDADPMAKALVELGVIDPETISDSAETPRDVLKQGLAAWIEKRIGRLERLHLTFGIRSPGQANLFVDTLQDADCKLEYTRPVLCIGQTGEEHPYLIDEAAELLETCHAGLFSVIWKTVYAAQAPTVPVRTPEEFFCHFCHNWYECDESELETPEGVEQALESLKERFEDAIEKDYYPENARRVFGMDYLRRTNSMAEDALSDEEILSRAYATGNAYACKVIDAAARLRESIDAADAVEASLPDMTDIHGGWPVHQGSTLVFQDHEFTWQILDDEIEMAYQAGDNTDLMGLRELPADREALNTFFTKLDIALVVLRRFDALLKLISQPH</sequence>
<dbReference type="RefSeq" id="WP_200593068.1">
    <property type="nucleotide sequence ID" value="NZ_JAEPBG010000006.1"/>
</dbReference>
<dbReference type="NCBIfam" id="TIGR03742">
    <property type="entry name" value="PRTRC_F"/>
    <property type="match status" value="1"/>
</dbReference>
<organism evidence="1 2">
    <name type="scientific">Noviherbaspirillum pedocola</name>
    <dbReference type="NCBI Taxonomy" id="2801341"/>
    <lineage>
        <taxon>Bacteria</taxon>
        <taxon>Pseudomonadati</taxon>
        <taxon>Pseudomonadota</taxon>
        <taxon>Betaproteobacteria</taxon>
        <taxon>Burkholderiales</taxon>
        <taxon>Oxalobacteraceae</taxon>
        <taxon>Noviherbaspirillum</taxon>
    </lineage>
</organism>
<dbReference type="AlphaFoldDB" id="A0A934W775"/>
<dbReference type="Proteomes" id="UP000622890">
    <property type="component" value="Unassembled WGS sequence"/>
</dbReference>
<dbReference type="EMBL" id="JAEPBG010000006">
    <property type="protein sequence ID" value="MBK4736045.1"/>
    <property type="molecule type" value="Genomic_DNA"/>
</dbReference>
<protein>
    <submittedName>
        <fullName evidence="1">PRTRC system protein F</fullName>
    </submittedName>
</protein>
<comment type="caution">
    <text evidence="1">The sequence shown here is derived from an EMBL/GenBank/DDBJ whole genome shotgun (WGS) entry which is preliminary data.</text>
</comment>
<dbReference type="Pfam" id="PF14456">
    <property type="entry name" value="alpha-hel2"/>
    <property type="match status" value="1"/>
</dbReference>